<dbReference type="InterPro" id="IPR005829">
    <property type="entry name" value="Sugar_transporter_CS"/>
</dbReference>
<feature type="transmembrane region" description="Helical" evidence="5">
    <location>
        <begin position="823"/>
        <end position="849"/>
    </location>
</feature>
<sequence>MRPLTVPLLASAALLAASQQVPLELDESPLAAPCSGGYSFPAIVCIRNRGAVIRGDWERPVTNDLAHADTFRSTNMPHEPSFRHVQDADFVVWDESRGSHVLGPAPAVDFVFTTKGFFSHEAPVYSPETNELYFARLEHRFLAQLAVDLNADPPVLREKVADPPIYGATGARYRNGLIYFSTLGGDEFGGHSYRPGIYTLNATSGESRALLNNYYGYYFNGADDFDIDADGHICKRADYGRAVRLNAAAPQLNPATYRFDPSTGLVTVVEDTLREPNGAQFSPDGRTLYLTDTGAGETVIDAAVKPAPPIQYNSTGKRSVYAYDVDPVRKVLGNKRPFYQSMQMVPDGIKVSEDGYVVAGTGGGVIVLSPEGEPVVLVQTNFTVINIAWAGPELDELWAADPLTLVGKEDPKAWHTEKKWAVAIVVSCYGLIIPATAAMVVPAFTQISHDLNISGDGEVQLVMSVFLLGWGIGPILVAPLSEVYGRRLLLNTGHTLFLITNTLCGCVSNKSHFMFLRFISGLCGSGPMSIGAGVLSDLWHKEERGLSLSIYALGPLAGPAIGPIAAGYIVEKLSWRWIFFSASTFAFIMLVLGYFLLLETFPPVLLRWKKQHLRAKGFFIGEDDEVEEAKGKTLSSLKGELKRPFVMLGTQPIIQTVALLMGFLFGLNQLTIATFETLWEERYGMPPRKASLNYAFIAAGLTFGSQVGGRINDKIYARLKRRNNQTGRPEFRAPLMLAVALLLPIGQLLYGWSAQFRLYFLFPNLGVTLFSTGIIVGYQCIQAYVIDCYPVYAASAMGSLTLLRSAGGFVFPEVAPALYRALGYGWASTLIAGVAGVVGVAAPVVLWVWGPGLRARSPYASGEVGL</sequence>
<name>A0A5N5CZ50_9PEZI</name>
<feature type="transmembrane region" description="Helical" evidence="5">
    <location>
        <begin position="733"/>
        <end position="752"/>
    </location>
</feature>
<keyword evidence="3 5" id="KW-1133">Transmembrane helix</keyword>
<evidence type="ECO:0000256" key="6">
    <source>
        <dbReference type="SAM" id="SignalP"/>
    </source>
</evidence>
<dbReference type="EMBL" id="VCHE01000127">
    <property type="protein sequence ID" value="KAB2570669.1"/>
    <property type="molecule type" value="Genomic_DNA"/>
</dbReference>
<protein>
    <submittedName>
        <fullName evidence="8">Efflux pump vrtL</fullName>
    </submittedName>
</protein>
<keyword evidence="4 5" id="KW-0472">Membrane</keyword>
<feature type="transmembrane region" description="Helical" evidence="5">
    <location>
        <begin position="692"/>
        <end position="712"/>
    </location>
</feature>
<feature type="transmembrane region" description="Helical" evidence="5">
    <location>
        <begin position="420"/>
        <end position="441"/>
    </location>
</feature>
<keyword evidence="2 5" id="KW-0812">Transmembrane</keyword>
<accession>A0A5N5CZ50</accession>
<feature type="transmembrane region" description="Helical" evidence="5">
    <location>
        <begin position="758"/>
        <end position="778"/>
    </location>
</feature>
<feature type="domain" description="Major facilitator superfamily (MFS) profile" evidence="7">
    <location>
        <begin position="422"/>
        <end position="854"/>
    </location>
</feature>
<dbReference type="SUPFAM" id="SSF103473">
    <property type="entry name" value="MFS general substrate transporter"/>
    <property type="match status" value="1"/>
</dbReference>
<keyword evidence="6" id="KW-0732">Signal</keyword>
<dbReference type="GO" id="GO:0042908">
    <property type="term" value="P:xenobiotic transport"/>
    <property type="evidence" value="ECO:0007669"/>
    <property type="project" value="UniProtKB-ARBA"/>
</dbReference>
<dbReference type="Pfam" id="PF08450">
    <property type="entry name" value="SGL"/>
    <property type="match status" value="2"/>
</dbReference>
<evidence type="ECO:0000256" key="1">
    <source>
        <dbReference type="ARBA" id="ARBA00004141"/>
    </source>
</evidence>
<dbReference type="PANTHER" id="PTHR23502:SF60">
    <property type="entry name" value="MAJOR FACILITATOR SUPERFAMILY (MFS) PROFILE DOMAIN-CONTAINING PROTEIN-RELATED"/>
    <property type="match status" value="1"/>
</dbReference>
<dbReference type="InterPro" id="IPR011701">
    <property type="entry name" value="MFS"/>
</dbReference>
<feature type="transmembrane region" description="Helical" evidence="5">
    <location>
        <begin position="652"/>
        <end position="672"/>
    </location>
</feature>
<dbReference type="PROSITE" id="PS50850">
    <property type="entry name" value="MFS"/>
    <property type="match status" value="1"/>
</dbReference>
<dbReference type="Proteomes" id="UP000325902">
    <property type="component" value="Unassembled WGS sequence"/>
</dbReference>
<dbReference type="InterPro" id="IPR011042">
    <property type="entry name" value="6-blade_b-propeller_TolB-like"/>
</dbReference>
<comment type="subcellular location">
    <subcellularLocation>
        <location evidence="1">Membrane</location>
        <topology evidence="1">Multi-pass membrane protein</topology>
    </subcellularLocation>
</comment>
<reference evidence="8 9" key="1">
    <citation type="journal article" date="2019" name="Sci. Rep.">
        <title>A multi-omics analysis of the grapevine pathogen Lasiodiplodia theobromae reveals that temperature affects the expression of virulence- and pathogenicity-related genes.</title>
        <authorList>
            <person name="Felix C."/>
            <person name="Meneses R."/>
            <person name="Goncalves M.F.M."/>
            <person name="Tilleman L."/>
            <person name="Duarte A.S."/>
            <person name="Jorrin-Novo J.V."/>
            <person name="Van de Peer Y."/>
            <person name="Deforce D."/>
            <person name="Van Nieuwerburgh F."/>
            <person name="Esteves A.C."/>
            <person name="Alves A."/>
        </authorList>
    </citation>
    <scope>NUCLEOTIDE SEQUENCE [LARGE SCALE GENOMIC DNA]</scope>
    <source>
        <strain evidence="8 9">LA-SOL3</strain>
    </source>
</reference>
<evidence type="ECO:0000313" key="8">
    <source>
        <dbReference type="EMBL" id="KAB2570669.1"/>
    </source>
</evidence>
<dbReference type="OrthoDB" id="423498at2759"/>
<feature type="transmembrane region" description="Helical" evidence="5">
    <location>
        <begin position="575"/>
        <end position="597"/>
    </location>
</feature>
<evidence type="ECO:0000313" key="9">
    <source>
        <dbReference type="Proteomes" id="UP000325902"/>
    </source>
</evidence>
<dbReference type="SUPFAM" id="SSF63829">
    <property type="entry name" value="Calcium-dependent phosphotriesterase"/>
    <property type="match status" value="1"/>
</dbReference>
<dbReference type="InterPro" id="IPR020846">
    <property type="entry name" value="MFS_dom"/>
</dbReference>
<feature type="transmembrane region" description="Helical" evidence="5">
    <location>
        <begin position="515"/>
        <end position="536"/>
    </location>
</feature>
<evidence type="ECO:0000256" key="4">
    <source>
        <dbReference type="ARBA" id="ARBA00023136"/>
    </source>
</evidence>
<dbReference type="Gene3D" id="2.120.10.30">
    <property type="entry name" value="TolB, C-terminal domain"/>
    <property type="match status" value="1"/>
</dbReference>
<dbReference type="AlphaFoldDB" id="A0A5N5CZ50"/>
<keyword evidence="9" id="KW-1185">Reference proteome</keyword>
<dbReference type="CDD" id="cd17323">
    <property type="entry name" value="MFS_Tpo1_MDR_like"/>
    <property type="match status" value="1"/>
</dbReference>
<evidence type="ECO:0000256" key="2">
    <source>
        <dbReference type="ARBA" id="ARBA00022692"/>
    </source>
</evidence>
<feature type="signal peptide" evidence="6">
    <location>
        <begin position="1"/>
        <end position="18"/>
    </location>
</feature>
<dbReference type="GO" id="GO:0140115">
    <property type="term" value="P:export across plasma membrane"/>
    <property type="evidence" value="ECO:0007669"/>
    <property type="project" value="UniProtKB-ARBA"/>
</dbReference>
<evidence type="ECO:0000256" key="5">
    <source>
        <dbReference type="SAM" id="Phobius"/>
    </source>
</evidence>
<dbReference type="GO" id="GO:0016020">
    <property type="term" value="C:membrane"/>
    <property type="evidence" value="ECO:0007669"/>
    <property type="project" value="UniProtKB-SubCell"/>
</dbReference>
<feature type="transmembrane region" description="Helical" evidence="5">
    <location>
        <begin position="461"/>
        <end position="480"/>
    </location>
</feature>
<dbReference type="GO" id="GO:0022857">
    <property type="term" value="F:transmembrane transporter activity"/>
    <property type="evidence" value="ECO:0007669"/>
    <property type="project" value="InterPro"/>
</dbReference>
<dbReference type="InterPro" id="IPR036259">
    <property type="entry name" value="MFS_trans_sf"/>
</dbReference>
<dbReference type="Gene3D" id="1.20.1250.20">
    <property type="entry name" value="MFS general substrate transporter like domains"/>
    <property type="match status" value="1"/>
</dbReference>
<feature type="chain" id="PRO_5024964865" evidence="6">
    <location>
        <begin position="19"/>
        <end position="866"/>
    </location>
</feature>
<comment type="caution">
    <text evidence="8">The sequence shown here is derived from an EMBL/GenBank/DDBJ whole genome shotgun (WGS) entry which is preliminary data.</text>
</comment>
<proteinExistence type="predicted"/>
<evidence type="ECO:0000259" key="7">
    <source>
        <dbReference type="PROSITE" id="PS50850"/>
    </source>
</evidence>
<dbReference type="PANTHER" id="PTHR23502">
    <property type="entry name" value="MAJOR FACILITATOR SUPERFAMILY"/>
    <property type="match status" value="1"/>
</dbReference>
<dbReference type="Pfam" id="PF07690">
    <property type="entry name" value="MFS_1"/>
    <property type="match status" value="1"/>
</dbReference>
<feature type="transmembrane region" description="Helical" evidence="5">
    <location>
        <begin position="548"/>
        <end position="569"/>
    </location>
</feature>
<feature type="transmembrane region" description="Helical" evidence="5">
    <location>
        <begin position="790"/>
        <end position="811"/>
    </location>
</feature>
<dbReference type="PROSITE" id="PS00216">
    <property type="entry name" value="SUGAR_TRANSPORT_1"/>
    <property type="match status" value="1"/>
</dbReference>
<organism evidence="8 9">
    <name type="scientific">Lasiodiplodia theobromae</name>
    <dbReference type="NCBI Taxonomy" id="45133"/>
    <lineage>
        <taxon>Eukaryota</taxon>
        <taxon>Fungi</taxon>
        <taxon>Dikarya</taxon>
        <taxon>Ascomycota</taxon>
        <taxon>Pezizomycotina</taxon>
        <taxon>Dothideomycetes</taxon>
        <taxon>Dothideomycetes incertae sedis</taxon>
        <taxon>Botryosphaeriales</taxon>
        <taxon>Botryosphaeriaceae</taxon>
        <taxon>Lasiodiplodia</taxon>
    </lineage>
</organism>
<dbReference type="InterPro" id="IPR013658">
    <property type="entry name" value="SGL"/>
</dbReference>
<gene>
    <name evidence="8" type="primary">vrtL_0</name>
    <name evidence="8" type="ORF">DBV05_g10682</name>
</gene>
<evidence type="ECO:0000256" key="3">
    <source>
        <dbReference type="ARBA" id="ARBA00022989"/>
    </source>
</evidence>